<feature type="non-terminal residue" evidence="2">
    <location>
        <position position="205"/>
    </location>
</feature>
<dbReference type="Proteomes" id="UP000747542">
    <property type="component" value="Unassembled WGS sequence"/>
</dbReference>
<feature type="region of interest" description="Disordered" evidence="1">
    <location>
        <begin position="93"/>
        <end position="181"/>
    </location>
</feature>
<dbReference type="AlphaFoldDB" id="A0A8J5TJ93"/>
<comment type="caution">
    <text evidence="2">The sequence shown here is derived from an EMBL/GenBank/DDBJ whole genome shotgun (WGS) entry which is preliminary data.</text>
</comment>
<keyword evidence="3" id="KW-1185">Reference proteome</keyword>
<dbReference type="EMBL" id="JAHLQT010003086">
    <property type="protein sequence ID" value="KAG7176519.1"/>
    <property type="molecule type" value="Genomic_DNA"/>
</dbReference>
<feature type="compositionally biased region" description="Polar residues" evidence="1">
    <location>
        <begin position="136"/>
        <end position="156"/>
    </location>
</feature>
<name>A0A8J5TJ93_HOMAM</name>
<accession>A0A8J5TJ93</accession>
<gene>
    <name evidence="2" type="ORF">Hamer_G020671</name>
</gene>
<reference evidence="2" key="1">
    <citation type="journal article" date="2021" name="Sci. Adv.">
        <title>The American lobster genome reveals insights on longevity, neural, and immune adaptations.</title>
        <authorList>
            <person name="Polinski J.M."/>
            <person name="Zimin A.V."/>
            <person name="Clark K.F."/>
            <person name="Kohn A.B."/>
            <person name="Sadowski N."/>
            <person name="Timp W."/>
            <person name="Ptitsyn A."/>
            <person name="Khanna P."/>
            <person name="Romanova D.Y."/>
            <person name="Williams P."/>
            <person name="Greenwood S.J."/>
            <person name="Moroz L.L."/>
            <person name="Walt D.R."/>
            <person name="Bodnar A.G."/>
        </authorList>
    </citation>
    <scope>NUCLEOTIDE SEQUENCE</scope>
    <source>
        <strain evidence="2">GMGI-L3</strain>
    </source>
</reference>
<evidence type="ECO:0000313" key="3">
    <source>
        <dbReference type="Proteomes" id="UP000747542"/>
    </source>
</evidence>
<sequence>SVWAPCIEAGIREISSLVLTELTKLNVRAAWDGDRQSVVFSISSQLNDLSYRWEFELSFGHHWVTPMLVQVQHLSMRVKQLATEVEQKQRQLDELLPDVKSNTKSPVKNSKTTRNKDNLIESAIENSVSGKDADSSKPNNEKNLPITSSKGSQNNKRLMELETKAESNEMEAEEEKKRRAKIKEIIEGTVVPTAQLKKKKKKLNI</sequence>
<feature type="compositionally biased region" description="Basic and acidic residues" evidence="1">
    <location>
        <begin position="157"/>
        <end position="167"/>
    </location>
</feature>
<feature type="compositionally biased region" description="Polar residues" evidence="1">
    <location>
        <begin position="100"/>
        <end position="112"/>
    </location>
</feature>
<protein>
    <submittedName>
        <fullName evidence="2">Uncharacterized protein</fullName>
    </submittedName>
</protein>
<evidence type="ECO:0000256" key="1">
    <source>
        <dbReference type="SAM" id="MobiDB-lite"/>
    </source>
</evidence>
<proteinExistence type="predicted"/>
<organism evidence="2 3">
    <name type="scientific">Homarus americanus</name>
    <name type="common">American lobster</name>
    <dbReference type="NCBI Taxonomy" id="6706"/>
    <lineage>
        <taxon>Eukaryota</taxon>
        <taxon>Metazoa</taxon>
        <taxon>Ecdysozoa</taxon>
        <taxon>Arthropoda</taxon>
        <taxon>Crustacea</taxon>
        <taxon>Multicrustacea</taxon>
        <taxon>Malacostraca</taxon>
        <taxon>Eumalacostraca</taxon>
        <taxon>Eucarida</taxon>
        <taxon>Decapoda</taxon>
        <taxon>Pleocyemata</taxon>
        <taxon>Astacidea</taxon>
        <taxon>Nephropoidea</taxon>
        <taxon>Nephropidae</taxon>
        <taxon>Homarus</taxon>
    </lineage>
</organism>
<evidence type="ECO:0000313" key="2">
    <source>
        <dbReference type="EMBL" id="KAG7176519.1"/>
    </source>
</evidence>